<dbReference type="OrthoDB" id="7851356at2"/>
<evidence type="ECO:0000313" key="3">
    <source>
        <dbReference type="EMBL" id="SDJ28016.1"/>
    </source>
</evidence>
<feature type="signal peptide" evidence="1">
    <location>
        <begin position="1"/>
        <end position="28"/>
    </location>
</feature>
<dbReference type="AlphaFoldDB" id="A0A1G8SFI0"/>
<dbReference type="EMBL" id="FNEB01000011">
    <property type="protein sequence ID" value="SDJ28016.1"/>
    <property type="molecule type" value="Genomic_DNA"/>
</dbReference>
<evidence type="ECO:0000256" key="1">
    <source>
        <dbReference type="SAM" id="SignalP"/>
    </source>
</evidence>
<feature type="chain" id="PRO_5011597732" description="DUF6647 domain-containing protein" evidence="1">
    <location>
        <begin position="29"/>
        <end position="168"/>
    </location>
</feature>
<dbReference type="Proteomes" id="UP000199340">
    <property type="component" value="Unassembled WGS sequence"/>
</dbReference>
<reference evidence="3 4" key="1">
    <citation type="submission" date="2016-10" db="EMBL/GenBank/DDBJ databases">
        <authorList>
            <person name="de Groot N.N."/>
        </authorList>
    </citation>
    <scope>NUCLEOTIDE SEQUENCE [LARGE SCALE GENOMIC DNA]</scope>
    <source>
        <strain evidence="3 4">DSM 28010</strain>
    </source>
</reference>
<name>A0A1G8SFI0_9RHOB</name>
<feature type="domain" description="DUF6647" evidence="2">
    <location>
        <begin position="28"/>
        <end position="168"/>
    </location>
</feature>
<gene>
    <name evidence="3" type="ORF">SAMN05421850_11161</name>
</gene>
<keyword evidence="1" id="KW-0732">Signal</keyword>
<accession>A0A1G8SFI0</accession>
<dbReference type="Pfam" id="PF20352">
    <property type="entry name" value="DUF6647"/>
    <property type="match status" value="1"/>
</dbReference>
<protein>
    <recommendedName>
        <fullName evidence="2">DUF6647 domain-containing protein</fullName>
    </recommendedName>
</protein>
<organism evidence="3 4">
    <name type="scientific">Lutimaribacter saemankumensis</name>
    <dbReference type="NCBI Taxonomy" id="490829"/>
    <lineage>
        <taxon>Bacteria</taxon>
        <taxon>Pseudomonadati</taxon>
        <taxon>Pseudomonadota</taxon>
        <taxon>Alphaproteobacteria</taxon>
        <taxon>Rhodobacterales</taxon>
        <taxon>Roseobacteraceae</taxon>
        <taxon>Lutimaribacter</taxon>
    </lineage>
</organism>
<dbReference type="InterPro" id="IPR046589">
    <property type="entry name" value="DUF6647"/>
</dbReference>
<sequence length="168" mass="19120">MHTSQSVAFVTTALVLITSFLSSGPVAAQPRPELVEQLEVWLDQHSDLPRASEAPAIFLKDPPELEDERTTSRVAVGERTRGLYNKSDRTITLFRPWTATNTEDVSVLLHELVHHRQATANRGCRARWEYQAYKLQEKWMNAREVSLDVNWTVIGLTTNCKLQNVHPD</sequence>
<dbReference type="RefSeq" id="WP_139170558.1">
    <property type="nucleotide sequence ID" value="NZ_FNEB01000011.1"/>
</dbReference>
<evidence type="ECO:0000313" key="4">
    <source>
        <dbReference type="Proteomes" id="UP000199340"/>
    </source>
</evidence>
<proteinExistence type="predicted"/>
<evidence type="ECO:0000259" key="2">
    <source>
        <dbReference type="Pfam" id="PF20352"/>
    </source>
</evidence>
<keyword evidence="4" id="KW-1185">Reference proteome</keyword>